<reference evidence="1 2" key="1">
    <citation type="journal article" date="2015" name="Genome Biol.">
        <title>Comparative genomics of Steinernema reveals deeply conserved gene regulatory networks.</title>
        <authorList>
            <person name="Dillman A.R."/>
            <person name="Macchietto M."/>
            <person name="Porter C.F."/>
            <person name="Rogers A."/>
            <person name="Williams B."/>
            <person name="Antoshechkin I."/>
            <person name="Lee M.M."/>
            <person name="Goodwin Z."/>
            <person name="Lu X."/>
            <person name="Lewis E.E."/>
            <person name="Goodrich-Blair H."/>
            <person name="Stock S.P."/>
            <person name="Adams B.J."/>
            <person name="Sternberg P.W."/>
            <person name="Mortazavi A."/>
        </authorList>
    </citation>
    <scope>NUCLEOTIDE SEQUENCE [LARGE SCALE GENOMIC DNA]</scope>
    <source>
        <strain evidence="1 2">ALL</strain>
    </source>
</reference>
<organism evidence="1 2">
    <name type="scientific">Steinernema carpocapsae</name>
    <name type="common">Entomopathogenic nematode</name>
    <dbReference type="NCBI Taxonomy" id="34508"/>
    <lineage>
        <taxon>Eukaryota</taxon>
        <taxon>Metazoa</taxon>
        <taxon>Ecdysozoa</taxon>
        <taxon>Nematoda</taxon>
        <taxon>Chromadorea</taxon>
        <taxon>Rhabditida</taxon>
        <taxon>Tylenchina</taxon>
        <taxon>Panagrolaimomorpha</taxon>
        <taxon>Strongyloidoidea</taxon>
        <taxon>Steinernematidae</taxon>
        <taxon>Steinernema</taxon>
    </lineage>
</organism>
<dbReference type="EMBL" id="AZBU02000004">
    <property type="protein sequence ID" value="TKR83018.1"/>
    <property type="molecule type" value="Genomic_DNA"/>
</dbReference>
<dbReference type="AlphaFoldDB" id="A0A4U5NIR4"/>
<name>A0A4U5NIR4_STECR</name>
<comment type="caution">
    <text evidence="1">The sequence shown here is derived from an EMBL/GenBank/DDBJ whole genome shotgun (WGS) entry which is preliminary data.</text>
</comment>
<accession>A0A4U5NIR4</accession>
<evidence type="ECO:0000313" key="1">
    <source>
        <dbReference type="EMBL" id="TKR83018.1"/>
    </source>
</evidence>
<protein>
    <submittedName>
        <fullName evidence="1">Uncharacterized protein</fullName>
    </submittedName>
</protein>
<sequence>MNTVPYKFWQSIAALLREPKQAQRASYVFSDALWTETLQTEWEKREYVDLILRKQQGSSWQYGFECEQSFDGQTVSSDVIVSHPNLAHLRIEHIGIFDNPQYEGQELFELKPSLADFVNSFRFMIPSSLPCLHNPKNIPPVLNIWGQFDEKTDEEIANVFHKIKFVDLFIKIYKPAFDPILNTHLQKNWPLEVCTLGDSSIPSVFASSTMNILRCYFRESKVFSCLELFHNPPFPFADFEAIFENLLEMPFSFDQMADDEHVDEEFQMYDDLPRSYTIIEANFDEDAEKQLSEFRPDLVHQSDDSWSYPDYRTLNRWTKDDDTCIQAQVSKQHTNSWMIQFIEVKKR</sequence>
<dbReference type="Proteomes" id="UP000298663">
    <property type="component" value="Unassembled WGS sequence"/>
</dbReference>
<evidence type="ECO:0000313" key="2">
    <source>
        <dbReference type="Proteomes" id="UP000298663"/>
    </source>
</evidence>
<keyword evidence="2" id="KW-1185">Reference proteome</keyword>
<proteinExistence type="predicted"/>
<reference evidence="1 2" key="2">
    <citation type="journal article" date="2019" name="G3 (Bethesda)">
        <title>Hybrid Assembly of the Genome of the Entomopathogenic Nematode Steinernema carpocapsae Identifies the X-Chromosome.</title>
        <authorList>
            <person name="Serra L."/>
            <person name="Macchietto M."/>
            <person name="Macias-Munoz A."/>
            <person name="McGill C.J."/>
            <person name="Rodriguez I.M."/>
            <person name="Rodriguez B."/>
            <person name="Murad R."/>
            <person name="Mortazavi A."/>
        </authorList>
    </citation>
    <scope>NUCLEOTIDE SEQUENCE [LARGE SCALE GENOMIC DNA]</scope>
    <source>
        <strain evidence="1 2">ALL</strain>
    </source>
</reference>
<gene>
    <name evidence="1" type="ORF">L596_016675</name>
</gene>